<dbReference type="GO" id="GO:0005886">
    <property type="term" value="C:plasma membrane"/>
    <property type="evidence" value="ECO:0007669"/>
    <property type="project" value="UniProtKB-SubCell"/>
</dbReference>
<dbReference type="InterPro" id="IPR027417">
    <property type="entry name" value="P-loop_NTPase"/>
</dbReference>
<dbReference type="EMBL" id="JFKB01000009">
    <property type="protein sequence ID" value="OSQ47043.1"/>
    <property type="molecule type" value="Genomic_DNA"/>
</dbReference>
<evidence type="ECO:0000256" key="4">
    <source>
        <dbReference type="ARBA" id="ARBA00022692"/>
    </source>
</evidence>
<dbReference type="AlphaFoldDB" id="A0A1Y2LA27"/>
<evidence type="ECO:0008006" key="9">
    <source>
        <dbReference type="Google" id="ProtNLM"/>
    </source>
</evidence>
<organism evidence="7 8">
    <name type="scientific">Thalassospira alkalitolerans</name>
    <dbReference type="NCBI Taxonomy" id="1293890"/>
    <lineage>
        <taxon>Bacteria</taxon>
        <taxon>Pseudomonadati</taxon>
        <taxon>Pseudomonadota</taxon>
        <taxon>Alphaproteobacteria</taxon>
        <taxon>Rhodospirillales</taxon>
        <taxon>Thalassospiraceae</taxon>
        <taxon>Thalassospira</taxon>
    </lineage>
</organism>
<reference evidence="7 8" key="1">
    <citation type="submission" date="2014-03" db="EMBL/GenBank/DDBJ databases">
        <title>The draft genome sequence of Thalassospira alkalitolerans JCM 18968.</title>
        <authorList>
            <person name="Lai Q."/>
            <person name="Shao Z."/>
        </authorList>
    </citation>
    <scope>NUCLEOTIDE SEQUENCE [LARGE SCALE GENOMIC DNA]</scope>
    <source>
        <strain evidence="7 8">JCM 18968</strain>
    </source>
</reference>
<evidence type="ECO:0000256" key="6">
    <source>
        <dbReference type="ARBA" id="ARBA00023136"/>
    </source>
</evidence>
<evidence type="ECO:0000256" key="1">
    <source>
        <dbReference type="ARBA" id="ARBA00004651"/>
    </source>
</evidence>
<keyword evidence="6" id="KW-0472">Membrane</keyword>
<keyword evidence="5" id="KW-1133">Transmembrane helix</keyword>
<keyword evidence="3" id="KW-1003">Cell membrane</keyword>
<comment type="similarity">
    <text evidence="2">Belongs to the VirD4/TraG family.</text>
</comment>
<name>A0A1Y2LA27_9PROT</name>
<dbReference type="PANTHER" id="PTHR37937">
    <property type="entry name" value="CONJUGATIVE TRANSFER: DNA TRANSPORT"/>
    <property type="match status" value="1"/>
</dbReference>
<dbReference type="Proteomes" id="UP000193396">
    <property type="component" value="Unassembled WGS sequence"/>
</dbReference>
<keyword evidence="4" id="KW-0812">Transmembrane</keyword>
<dbReference type="SUPFAM" id="SSF52540">
    <property type="entry name" value="P-loop containing nucleoside triphosphate hydrolases"/>
    <property type="match status" value="1"/>
</dbReference>
<dbReference type="Gene3D" id="3.40.50.300">
    <property type="entry name" value="P-loop containing nucleotide triphosphate hydrolases"/>
    <property type="match status" value="1"/>
</dbReference>
<evidence type="ECO:0000256" key="5">
    <source>
        <dbReference type="ARBA" id="ARBA00022989"/>
    </source>
</evidence>
<evidence type="ECO:0000313" key="7">
    <source>
        <dbReference type="EMBL" id="OSQ47043.1"/>
    </source>
</evidence>
<evidence type="ECO:0000313" key="8">
    <source>
        <dbReference type="Proteomes" id="UP000193396"/>
    </source>
</evidence>
<keyword evidence="8" id="KW-1185">Reference proteome</keyword>
<accession>A0A1Y2LA27</accession>
<dbReference type="InterPro" id="IPR003688">
    <property type="entry name" value="TraG/VirD4"/>
</dbReference>
<dbReference type="InterPro" id="IPR051539">
    <property type="entry name" value="T4SS-coupling_protein"/>
</dbReference>
<dbReference type="PANTHER" id="PTHR37937:SF1">
    <property type="entry name" value="CONJUGATIVE TRANSFER: DNA TRANSPORT"/>
    <property type="match status" value="1"/>
</dbReference>
<gene>
    <name evidence="7" type="ORF">TALK_13510</name>
</gene>
<sequence length="453" mass="50887">MLVLDVKGEIAAVTRDQTPDRKFCLYWNPQGLHGIQGDTINPLDHIRKDSPTLISDTKVFVENALPESGSPQGRFFEGRGKEIVEALSITLTLRDGVLTYPALYRAINQLVIGGDVWLDIAFEMQETRIEFVRRIEEEIASARDDSSGGFKGIIGEITRAFSCLSDPDLMASVSPPFTASMAQMCESDQTYQFYLMPPGDMVEAWAPVLKSFFVNARTYKARAPAAPRQTWVLDEIGNLGSFPLALKLFTRDAGLGIRPWGFWQSTEQMKALAPGAEKIIPASAALQNWFGIRDDGTAIALSRRMGHETLRYVDEQRRETARHAKRKAVQSMFAGQDPFKAAFDAQHQTRISNIPALKQRALMTQDEVLGLPPGKQIIFADQLAHPILADRFPYYELPFMAGRYHPNPFFPPDTHVQIMTPRGAAWRPVITEPVPRFFAHYPQYRDGTWSRIG</sequence>
<dbReference type="Pfam" id="PF02534">
    <property type="entry name" value="T4SS-DNA_transf"/>
    <property type="match status" value="1"/>
</dbReference>
<comment type="caution">
    <text evidence="7">The sequence shown here is derived from an EMBL/GenBank/DDBJ whole genome shotgun (WGS) entry which is preliminary data.</text>
</comment>
<dbReference type="STRING" id="1293890.TALK_13510"/>
<evidence type="ECO:0000256" key="3">
    <source>
        <dbReference type="ARBA" id="ARBA00022475"/>
    </source>
</evidence>
<comment type="subcellular location">
    <subcellularLocation>
        <location evidence="1">Cell membrane</location>
        <topology evidence="1">Multi-pass membrane protein</topology>
    </subcellularLocation>
</comment>
<evidence type="ECO:0000256" key="2">
    <source>
        <dbReference type="ARBA" id="ARBA00008806"/>
    </source>
</evidence>
<proteinExistence type="inferred from homology"/>
<protein>
    <recommendedName>
        <fullName evidence="9">TraD/TraG TraM recognition site domain-containing protein</fullName>
    </recommendedName>
</protein>